<evidence type="ECO:0000313" key="1">
    <source>
        <dbReference type="EMBL" id="ANL84629.1"/>
    </source>
</evidence>
<gene>
    <name evidence="1" type="ORF">AMC81_CH01848</name>
</gene>
<dbReference type="EMBL" id="CP013568">
    <property type="protein sequence ID" value="ANL84629.1"/>
    <property type="molecule type" value="Genomic_DNA"/>
</dbReference>
<proteinExistence type="predicted"/>
<protein>
    <submittedName>
        <fullName evidence="1">Uncharacterized protein</fullName>
    </submittedName>
</protein>
<evidence type="ECO:0000313" key="2">
    <source>
        <dbReference type="Proteomes" id="UP000078551"/>
    </source>
</evidence>
<accession>A0ABM6C9G6</accession>
<dbReference type="RefSeq" id="WP_064832491.1">
    <property type="nucleotide sequence ID" value="NZ_CP013568.1"/>
</dbReference>
<name>A0ABM6C9G6_9HYPH</name>
<organism evidence="1 2">
    <name type="scientific">Rhizobium phaseoli</name>
    <dbReference type="NCBI Taxonomy" id="396"/>
    <lineage>
        <taxon>Bacteria</taxon>
        <taxon>Pseudomonadati</taxon>
        <taxon>Pseudomonadota</taxon>
        <taxon>Alphaproteobacteria</taxon>
        <taxon>Hyphomicrobiales</taxon>
        <taxon>Rhizobiaceae</taxon>
        <taxon>Rhizobium/Agrobacterium group</taxon>
        <taxon>Rhizobium</taxon>
    </lineage>
</organism>
<keyword evidence="2" id="KW-1185">Reference proteome</keyword>
<reference evidence="1 2" key="1">
    <citation type="submission" date="2015-11" db="EMBL/GenBank/DDBJ databases">
        <title>The limits of bacterial species coexistence and the symbiotic plasmid transference in sympatric Rhizobium populations.</title>
        <authorList>
            <person name="Perez-Carrascal O.M."/>
            <person name="VanInsberghe D."/>
            <person name="Juarez S."/>
            <person name="Polz M.F."/>
            <person name="Vinuesa P."/>
            <person name="Gonzalez V."/>
        </authorList>
    </citation>
    <scope>NUCLEOTIDE SEQUENCE [LARGE SCALE GENOMIC DNA]</scope>
    <source>
        <strain evidence="1 2">N771</strain>
    </source>
</reference>
<sequence>MRDLLGATLLQENAAGEYEDARARLNSPHRDCLADYIADNQIHGAKFAAKARTKLGMTDHDQLYS</sequence>
<dbReference type="Proteomes" id="UP000078551">
    <property type="component" value="Chromosome"/>
</dbReference>